<sequence>MIGVDSITNLADVINLLGDYTSWLGARKFGSVCKWLSGTTLTTSVHEDDGGTCLTYWNGHLHDYPCNEPLDVAIVCDIPDSK</sequence>
<dbReference type="AlphaFoldDB" id="A0A9D4C6B4"/>
<evidence type="ECO:0008006" key="3">
    <source>
        <dbReference type="Google" id="ProtNLM"/>
    </source>
</evidence>
<dbReference type="EMBL" id="JAIWYP010000013">
    <property type="protein sequence ID" value="KAH3717952.1"/>
    <property type="molecule type" value="Genomic_DNA"/>
</dbReference>
<reference evidence="1" key="1">
    <citation type="journal article" date="2019" name="bioRxiv">
        <title>The Genome of the Zebra Mussel, Dreissena polymorpha: A Resource for Invasive Species Research.</title>
        <authorList>
            <person name="McCartney M.A."/>
            <person name="Auch B."/>
            <person name="Kono T."/>
            <person name="Mallez S."/>
            <person name="Zhang Y."/>
            <person name="Obille A."/>
            <person name="Becker A."/>
            <person name="Abrahante J.E."/>
            <person name="Garbe J."/>
            <person name="Badalamenti J.P."/>
            <person name="Herman A."/>
            <person name="Mangelson H."/>
            <person name="Liachko I."/>
            <person name="Sullivan S."/>
            <person name="Sone E.D."/>
            <person name="Koren S."/>
            <person name="Silverstein K.A.T."/>
            <person name="Beckman K.B."/>
            <person name="Gohl D.M."/>
        </authorList>
    </citation>
    <scope>NUCLEOTIDE SEQUENCE</scope>
    <source>
        <strain evidence="1">Duluth1</strain>
        <tissue evidence="1">Whole animal</tissue>
    </source>
</reference>
<gene>
    <name evidence="1" type="ORF">DPMN_060748</name>
</gene>
<dbReference type="Gene3D" id="3.10.100.10">
    <property type="entry name" value="Mannose-Binding Protein A, subunit A"/>
    <property type="match status" value="1"/>
</dbReference>
<dbReference type="Proteomes" id="UP000828390">
    <property type="component" value="Unassembled WGS sequence"/>
</dbReference>
<organism evidence="1 2">
    <name type="scientific">Dreissena polymorpha</name>
    <name type="common">Zebra mussel</name>
    <name type="synonym">Mytilus polymorpha</name>
    <dbReference type="NCBI Taxonomy" id="45954"/>
    <lineage>
        <taxon>Eukaryota</taxon>
        <taxon>Metazoa</taxon>
        <taxon>Spiralia</taxon>
        <taxon>Lophotrochozoa</taxon>
        <taxon>Mollusca</taxon>
        <taxon>Bivalvia</taxon>
        <taxon>Autobranchia</taxon>
        <taxon>Heteroconchia</taxon>
        <taxon>Euheterodonta</taxon>
        <taxon>Imparidentia</taxon>
        <taxon>Neoheterodontei</taxon>
        <taxon>Myida</taxon>
        <taxon>Dreissenoidea</taxon>
        <taxon>Dreissenidae</taxon>
        <taxon>Dreissena</taxon>
    </lineage>
</organism>
<evidence type="ECO:0000313" key="1">
    <source>
        <dbReference type="EMBL" id="KAH3717952.1"/>
    </source>
</evidence>
<protein>
    <recommendedName>
        <fullName evidence="3">C-type lectin domain-containing protein</fullName>
    </recommendedName>
</protein>
<dbReference type="InterPro" id="IPR016187">
    <property type="entry name" value="CTDL_fold"/>
</dbReference>
<accession>A0A9D4C6B4</accession>
<name>A0A9D4C6B4_DREPO</name>
<dbReference type="InterPro" id="IPR016186">
    <property type="entry name" value="C-type_lectin-like/link_sf"/>
</dbReference>
<reference evidence="1" key="2">
    <citation type="submission" date="2020-11" db="EMBL/GenBank/DDBJ databases">
        <authorList>
            <person name="McCartney M.A."/>
            <person name="Auch B."/>
            <person name="Kono T."/>
            <person name="Mallez S."/>
            <person name="Becker A."/>
            <person name="Gohl D.M."/>
            <person name="Silverstein K.A.T."/>
            <person name="Koren S."/>
            <person name="Bechman K.B."/>
            <person name="Herman A."/>
            <person name="Abrahante J.E."/>
            <person name="Garbe J."/>
        </authorList>
    </citation>
    <scope>NUCLEOTIDE SEQUENCE</scope>
    <source>
        <strain evidence="1">Duluth1</strain>
        <tissue evidence="1">Whole animal</tissue>
    </source>
</reference>
<comment type="caution">
    <text evidence="1">The sequence shown here is derived from an EMBL/GenBank/DDBJ whole genome shotgun (WGS) entry which is preliminary data.</text>
</comment>
<dbReference type="SUPFAM" id="SSF56436">
    <property type="entry name" value="C-type lectin-like"/>
    <property type="match status" value="1"/>
</dbReference>
<keyword evidence="2" id="KW-1185">Reference proteome</keyword>
<proteinExistence type="predicted"/>
<evidence type="ECO:0000313" key="2">
    <source>
        <dbReference type="Proteomes" id="UP000828390"/>
    </source>
</evidence>